<dbReference type="RefSeq" id="WP_057623970.1">
    <property type="nucleotide sequence ID" value="NZ_LKHV02000001.1"/>
</dbReference>
<evidence type="ECO:0000313" key="3">
    <source>
        <dbReference type="Proteomes" id="UP000051494"/>
    </source>
</evidence>
<evidence type="ECO:0000313" key="1">
    <source>
        <dbReference type="EMBL" id="KRG19311.1"/>
    </source>
</evidence>
<keyword evidence="3" id="KW-1185">Reference proteome</keyword>
<dbReference type="EMBL" id="LKHV01000003">
    <property type="protein sequence ID" value="KRG19311.1"/>
    <property type="molecule type" value="Genomic_DNA"/>
</dbReference>
<dbReference type="AlphaFoldDB" id="A0A0Q9YFG0"/>
<proteinExistence type="predicted"/>
<evidence type="ECO:0000313" key="2">
    <source>
        <dbReference type="EMBL" id="MCS5708925.1"/>
    </source>
</evidence>
<gene>
    <name evidence="1" type="ORF">CC99x_00840</name>
    <name evidence="2" type="ORF">CC99x_008430</name>
</gene>
<dbReference type="EMBL" id="LKHV02000001">
    <property type="protein sequence ID" value="MCS5708925.1"/>
    <property type="molecule type" value="Genomic_DNA"/>
</dbReference>
<accession>A0A0Q9YFG0</accession>
<dbReference type="OrthoDB" id="5649378at2"/>
<dbReference type="Proteomes" id="UP000051494">
    <property type="component" value="Unassembled WGS sequence"/>
</dbReference>
<reference evidence="1" key="1">
    <citation type="submission" date="2015-09" db="EMBL/GenBank/DDBJ databases">
        <title>Draft Genome Sequences of Two Novel Amoeba-resistant Intranuclear Bacteria, Candidatus Berkiella cookevillensis and Candidatus Berkiella aquae.</title>
        <authorList>
            <person name="Mehari Y.T."/>
            <person name="Arivett B.A."/>
            <person name="Farone A.L."/>
            <person name="Gunderson J.H."/>
            <person name="Farone M.B."/>
        </authorList>
    </citation>
    <scope>NUCLEOTIDE SEQUENCE [LARGE SCALE GENOMIC DNA]</scope>
    <source>
        <strain evidence="1">CC99</strain>
    </source>
</reference>
<reference evidence="2" key="3">
    <citation type="submission" date="2021-06" db="EMBL/GenBank/DDBJ databases">
        <title>Genomic Description and Analysis of Intracellular Bacteria, Candidatus Berkiella cookevillensis and Candidatus Berkiella aquae.</title>
        <authorList>
            <person name="Kidane D.T."/>
            <person name="Mehari Y.T."/>
            <person name="Rice F.C."/>
            <person name="Arivett B.A."/>
            <person name="Farone A.L."/>
            <person name="Berk S.G."/>
            <person name="Farone M.B."/>
        </authorList>
    </citation>
    <scope>NUCLEOTIDE SEQUENCE</scope>
    <source>
        <strain evidence="2">CC99</strain>
    </source>
</reference>
<protein>
    <submittedName>
        <fullName evidence="1">Uncharacterized protein</fullName>
    </submittedName>
</protein>
<name>A0A0Q9YFG0_9GAMM</name>
<reference evidence="2" key="2">
    <citation type="journal article" date="2016" name="Genome Announc.">
        <title>Draft Genome Sequences of Two Novel Amoeba-Resistant Intranuclear Bacteria, 'Candidatus Berkiella cookevillensis' and 'Candidatus Berkiella aquae'.</title>
        <authorList>
            <person name="Mehari Y.T."/>
            <person name="Arivett B.A."/>
            <person name="Farone A.L."/>
            <person name="Gunderson J.H."/>
            <person name="Farone M.B."/>
        </authorList>
    </citation>
    <scope>NUCLEOTIDE SEQUENCE</scope>
    <source>
        <strain evidence="2">CC99</strain>
    </source>
</reference>
<organism evidence="1">
    <name type="scientific">Candidatus Berkiella cookevillensis</name>
    <dbReference type="NCBI Taxonomy" id="437022"/>
    <lineage>
        <taxon>Bacteria</taxon>
        <taxon>Pseudomonadati</taxon>
        <taxon>Pseudomonadota</taxon>
        <taxon>Gammaproteobacteria</taxon>
        <taxon>Candidatus Berkiellales</taxon>
        <taxon>Candidatus Berkiellaceae</taxon>
        <taxon>Candidatus Berkiella</taxon>
    </lineage>
</organism>
<sequence>MSKFKFTFAKEAEPLRFLPTTAKNFKVIKKITKKIQSPKAGFIDEESLLPGAVEHTEFIGKLELSDHKTTKNHLEFKPLIFQKSLLKFNLRSQGIDLYYTLSHHNRELIATQGANGALVFKAVINDTGSYSFILFKPIDRERSLNLIVNENFNTSLFEMDGAVDLNNVSGWKLRRKALNNQSISELYQKIKTNINEMYQVTFYYRNNQIKETNTPPIDVYWNNEHLVRLDNTSTRAKGYTFSVLSNTEKFSQLRFVCADDASIKNLLSNISVLSRAQSNIPIVLAFALTNIEDMENILEGNFKINITATPSLELNNHLPIDIVLDEKNIYQTIVINDESISNNPFAKINLDSIFEMLNVEKDNRQVQIIQREQDGIPSNFYAIKVSSKDNDFSPITVADLQLSFPGGDAGTAVFFKNVAIDEV</sequence>
<comment type="caution">
    <text evidence="1">The sequence shown here is derived from an EMBL/GenBank/DDBJ whole genome shotgun (WGS) entry which is preliminary data.</text>
</comment>